<dbReference type="EMBL" id="SMGQ01000011">
    <property type="protein sequence ID" value="TCK98787.1"/>
    <property type="molecule type" value="Genomic_DNA"/>
</dbReference>
<sequence>MEQVFVEQIVKREQTAKDVIIKIVIVLMTMLLMTASIVLGIVGMIISVLLLWLAHRLFTNLNVEYEYALAVGEVDIDKIMNKTRRKKLINFGVKDIKLVAPAFSKLHEKNLNDYNRLYNFTKGRLTEETYAMLVTTDKEKYKIYVDLNEEFIKALKNHIPKQVMDK</sequence>
<feature type="transmembrane region" description="Helical" evidence="1">
    <location>
        <begin position="20"/>
        <end position="53"/>
    </location>
</feature>
<dbReference type="OrthoDB" id="2062630at2"/>
<organism evidence="2 3">
    <name type="scientific">Natranaerovirga hydrolytica</name>
    <dbReference type="NCBI Taxonomy" id="680378"/>
    <lineage>
        <taxon>Bacteria</taxon>
        <taxon>Bacillati</taxon>
        <taxon>Bacillota</taxon>
        <taxon>Clostridia</taxon>
        <taxon>Lachnospirales</taxon>
        <taxon>Natranaerovirgaceae</taxon>
        <taxon>Natranaerovirga</taxon>
    </lineage>
</organism>
<gene>
    <name evidence="2" type="ORF">EDC19_1222</name>
</gene>
<dbReference type="Pfam" id="PF19601">
    <property type="entry name" value="DUF6106"/>
    <property type="match status" value="1"/>
</dbReference>
<protein>
    <recommendedName>
        <fullName evidence="4">PH (Pleckstrin Homology) domain-containing protein</fullName>
    </recommendedName>
</protein>
<evidence type="ECO:0000256" key="1">
    <source>
        <dbReference type="SAM" id="Phobius"/>
    </source>
</evidence>
<evidence type="ECO:0000313" key="2">
    <source>
        <dbReference type="EMBL" id="TCK98787.1"/>
    </source>
</evidence>
<dbReference type="AlphaFoldDB" id="A0A4R1MZL8"/>
<dbReference type="Proteomes" id="UP000294545">
    <property type="component" value="Unassembled WGS sequence"/>
</dbReference>
<keyword evidence="1" id="KW-0812">Transmembrane</keyword>
<comment type="caution">
    <text evidence="2">The sequence shown here is derived from an EMBL/GenBank/DDBJ whole genome shotgun (WGS) entry which is preliminary data.</text>
</comment>
<keyword evidence="3" id="KW-1185">Reference proteome</keyword>
<accession>A0A4R1MZL8</accession>
<dbReference type="RefSeq" id="WP_132281921.1">
    <property type="nucleotide sequence ID" value="NZ_SMGQ01000011.1"/>
</dbReference>
<evidence type="ECO:0008006" key="4">
    <source>
        <dbReference type="Google" id="ProtNLM"/>
    </source>
</evidence>
<proteinExistence type="predicted"/>
<name>A0A4R1MZL8_9FIRM</name>
<dbReference type="InterPro" id="IPR046088">
    <property type="entry name" value="DUF6106"/>
</dbReference>
<keyword evidence="1" id="KW-0472">Membrane</keyword>
<keyword evidence="1" id="KW-1133">Transmembrane helix</keyword>
<reference evidence="2 3" key="1">
    <citation type="submission" date="2019-03" db="EMBL/GenBank/DDBJ databases">
        <title>Genomic Encyclopedia of Type Strains, Phase IV (KMG-IV): sequencing the most valuable type-strain genomes for metagenomic binning, comparative biology and taxonomic classification.</title>
        <authorList>
            <person name="Goeker M."/>
        </authorList>
    </citation>
    <scope>NUCLEOTIDE SEQUENCE [LARGE SCALE GENOMIC DNA]</scope>
    <source>
        <strain evidence="2 3">DSM 24176</strain>
    </source>
</reference>
<evidence type="ECO:0000313" key="3">
    <source>
        <dbReference type="Proteomes" id="UP000294545"/>
    </source>
</evidence>